<dbReference type="SUPFAM" id="SSF48452">
    <property type="entry name" value="TPR-like"/>
    <property type="match status" value="1"/>
</dbReference>
<dbReference type="Gene3D" id="1.25.40.10">
    <property type="entry name" value="Tetratricopeptide repeat domain"/>
    <property type="match status" value="1"/>
</dbReference>
<name>A0ABY4U738_9SPHN</name>
<dbReference type="Pfam" id="PF07607">
    <property type="entry name" value="DUF1570"/>
    <property type="match status" value="1"/>
</dbReference>
<reference evidence="4 5" key="1">
    <citation type="submission" date="2022-06" db="EMBL/GenBank/DDBJ databases">
        <authorList>
            <person name="Liu G."/>
        </authorList>
    </citation>
    <scope>NUCLEOTIDE SEQUENCE [LARGE SCALE GENOMIC DNA]</scope>
    <source>
        <strain evidence="4 5">E4</strain>
    </source>
</reference>
<proteinExistence type="predicted"/>
<feature type="repeat" description="TPR" evidence="1">
    <location>
        <begin position="327"/>
        <end position="360"/>
    </location>
</feature>
<protein>
    <submittedName>
        <fullName evidence="4">DUF1570 domain-containing protein</fullName>
    </submittedName>
</protein>
<evidence type="ECO:0000256" key="1">
    <source>
        <dbReference type="PROSITE-ProRule" id="PRU00339"/>
    </source>
</evidence>
<dbReference type="RefSeq" id="WP_301642432.1">
    <property type="nucleotide sequence ID" value="NZ_CP098494.1"/>
</dbReference>
<keyword evidence="5" id="KW-1185">Reference proteome</keyword>
<dbReference type="InterPro" id="IPR011990">
    <property type="entry name" value="TPR-like_helical_dom_sf"/>
</dbReference>
<evidence type="ECO:0000313" key="4">
    <source>
        <dbReference type="EMBL" id="USA61900.1"/>
    </source>
</evidence>
<dbReference type="InterPro" id="IPR011464">
    <property type="entry name" value="DUF1570"/>
</dbReference>
<dbReference type="InterPro" id="IPR019734">
    <property type="entry name" value="TPR_rpt"/>
</dbReference>
<keyword evidence="1" id="KW-0802">TPR repeat</keyword>
<sequence>MRFILSLFVIAFSVPAHADWHVAESDNFVIYADDQAKDLQAFGEALESYNAALNLLSKREATKPSPSNRLTIFVVGSQNEIGKLADDKSKTIAGFYIPRAGSSVAFVPDIRMRGRETDWSMTVLLHEYAHHYFISNTTIAMPRWVDEGAAEFFASAKFERDGGLSIGRPARHRAAELAYARDVSVEELVDPKLYEEKKGKRYDAFYGRAWALYHYLYFSESRTGQLHKYLEGMSNGVDQVEAAEQAFGDLGDLQKDLDRYLDQRRIKVWNLGADVLTSNPVRVSKLSQGEADVMPLRIRSQRGVSREQALELLPQVQKVAAEFPRNAAVLAALAEAEHDAGNFDRAIAAADAALAIDPTAKNALVQKGFALFAKAAEADDEDAAYSAAIKPFSALNRLENDHPLPLIYYYLSFEQRGVEPDETARHALERAAQLSPFDRSLAMRAGLMQAREGKIELARHTLGPVATNPHGGNMASEAQRFIDQMEGVPEGTEWSPRPVLDLAEAIVASPSDDNAEDDF</sequence>
<gene>
    <name evidence="4" type="ORF">NCF85_02660</name>
</gene>
<keyword evidence="2" id="KW-0732">Signal</keyword>
<dbReference type="Proteomes" id="UP001056619">
    <property type="component" value="Chromosome"/>
</dbReference>
<dbReference type="PROSITE" id="PS50005">
    <property type="entry name" value="TPR"/>
    <property type="match status" value="1"/>
</dbReference>
<feature type="domain" description="DUF1570" evidence="3">
    <location>
        <begin position="134"/>
        <end position="232"/>
    </location>
</feature>
<feature type="signal peptide" evidence="2">
    <location>
        <begin position="1"/>
        <end position="18"/>
    </location>
</feature>
<dbReference type="EMBL" id="CP098494">
    <property type="protein sequence ID" value="USA61900.1"/>
    <property type="molecule type" value="Genomic_DNA"/>
</dbReference>
<feature type="chain" id="PRO_5045385941" evidence="2">
    <location>
        <begin position="19"/>
        <end position="519"/>
    </location>
</feature>
<evidence type="ECO:0000259" key="3">
    <source>
        <dbReference type="Pfam" id="PF07607"/>
    </source>
</evidence>
<organism evidence="4 5">
    <name type="scientific">Qipengyuania citrea</name>
    <dbReference type="NCBI Taxonomy" id="225971"/>
    <lineage>
        <taxon>Bacteria</taxon>
        <taxon>Pseudomonadati</taxon>
        <taxon>Pseudomonadota</taxon>
        <taxon>Alphaproteobacteria</taxon>
        <taxon>Sphingomonadales</taxon>
        <taxon>Erythrobacteraceae</taxon>
        <taxon>Qipengyuania</taxon>
    </lineage>
</organism>
<evidence type="ECO:0000256" key="2">
    <source>
        <dbReference type="SAM" id="SignalP"/>
    </source>
</evidence>
<accession>A0ABY4U738</accession>
<evidence type="ECO:0000313" key="5">
    <source>
        <dbReference type="Proteomes" id="UP001056619"/>
    </source>
</evidence>